<feature type="region of interest" description="C-terminal hotdog fold" evidence="1">
    <location>
        <begin position="687"/>
        <end position="833"/>
    </location>
</feature>
<evidence type="ECO:0000313" key="3">
    <source>
        <dbReference type="EMBL" id="CAA6798681.1"/>
    </source>
</evidence>
<dbReference type="SUPFAM" id="SSF51735">
    <property type="entry name" value="NAD(P)-binding Rossmann-fold domains"/>
    <property type="match status" value="2"/>
</dbReference>
<dbReference type="InterPro" id="IPR036291">
    <property type="entry name" value="NAD(P)-bd_dom_sf"/>
</dbReference>
<proteinExistence type="predicted"/>
<feature type="region of interest" description="N-terminal hotdog fold" evidence="1">
    <location>
        <begin position="538"/>
        <end position="673"/>
    </location>
</feature>
<dbReference type="EMBL" id="CACVAQ010000010">
    <property type="protein sequence ID" value="CAA6798681.1"/>
    <property type="molecule type" value="Genomic_DNA"/>
</dbReference>
<organism evidence="3">
    <name type="scientific">uncultured Aureispira sp</name>
    <dbReference type="NCBI Taxonomy" id="1331704"/>
    <lineage>
        <taxon>Bacteria</taxon>
        <taxon>Pseudomonadati</taxon>
        <taxon>Bacteroidota</taxon>
        <taxon>Saprospiria</taxon>
        <taxon>Saprospirales</taxon>
        <taxon>Saprospiraceae</taxon>
        <taxon>Aureispira</taxon>
        <taxon>environmental samples</taxon>
    </lineage>
</organism>
<dbReference type="InterPro" id="IPR042104">
    <property type="entry name" value="PKS_dehydratase_sf"/>
</dbReference>
<dbReference type="AlphaFoldDB" id="A0A6S6RXZ3"/>
<evidence type="ECO:0000259" key="2">
    <source>
        <dbReference type="PROSITE" id="PS52019"/>
    </source>
</evidence>
<dbReference type="Gene3D" id="3.10.129.110">
    <property type="entry name" value="Polyketide synthase dehydratase"/>
    <property type="match status" value="1"/>
</dbReference>
<gene>
    <name evidence="3" type="ORF">HELGO_WM10085</name>
</gene>
<dbReference type="InterPro" id="IPR052568">
    <property type="entry name" value="PKS-FAS_Synthase"/>
</dbReference>
<dbReference type="InterPro" id="IPR049900">
    <property type="entry name" value="PKS_mFAS_DH"/>
</dbReference>
<dbReference type="Pfam" id="PF08659">
    <property type="entry name" value="KR"/>
    <property type="match status" value="1"/>
</dbReference>
<sequence length="833" mass="91841">MEEDVTVKAYPKNFTTTSSFHGVERNEIGLKYLPKPDYLEFSLPNTHLALVTNDGSELTQQVVQALEQKGNKVVVLNLHQVNNPIQHNSVTLSSNTDDAIKAAIETVQNQYGAVGTFIHLHPHFEFQNGNFTQHFAVERDLVKAVFLIAKHIQPALNELGKTNRANFLSVTRLDGQSGLGKRGNTSIVGGGLNGLVKCLNLEWSQVFCRAVDIQPELSTTSIAAHIISELHDPNRSIIETTISENGRAMLTAKKVVVKEHQEIETAVSNESLFLVSGGARGVTANCVIEMAKAFKAKFILLGRSNFEFEVPAYAQNESDDGALKRLIMTDMKNKGQKPNLAEVKKTFNSIVAKKEIEATIQAIKKNGGEAVYIKGDVTDVRTVKPQLLAITKRWGAITGIIHGAGRLADKYIQDKAEQDFLNVLTVKLDGLLTLLQCVNIHKLEHLVLFSSVAGFYGNVGQTDYAIANEILSKAAHLFRTNHPNTQVSAINWGAWDAGMVSDALKKKFKEMGVVLVNSEGGPAMMVNEMNIQYANQAQVIIGGTLPAGISYTEGALETHRIHRKMLLAENPFLMHHVIQGNAVLPVVNAVGWMTNTCEQVFPDFSVHIVKDAKLFKGVVFDGSEPIDYIIELKEIQKDADTISLETTILSQAPTAKLPTYHYKAQVTLMAKKNKLGLPKFQAALSGRYTPTDGAVLYKNGALFHGAYFQGIEQVLDWTEQQIVLKCKAPEVPAKDQGQFPVIGVNTFFSDIQYQGMVIWVQQYNKGAKSLPLSTESATVYKPVPFGKELFVHIEVVESNEFKMVANCTTYDENGEVYLFTKNAAVTVSKELQW</sequence>
<dbReference type="SMART" id="SM00822">
    <property type="entry name" value="PKS_KR"/>
    <property type="match status" value="1"/>
</dbReference>
<dbReference type="InterPro" id="IPR049551">
    <property type="entry name" value="PKS_DH_C"/>
</dbReference>
<dbReference type="PANTHER" id="PTHR43074:SF1">
    <property type="entry name" value="BETA-KETOACYL SYNTHASE FAMILY PROTEIN-RELATED"/>
    <property type="match status" value="1"/>
</dbReference>
<accession>A0A6S6RXZ3</accession>
<evidence type="ECO:0000256" key="1">
    <source>
        <dbReference type="PROSITE-ProRule" id="PRU01363"/>
    </source>
</evidence>
<feature type="active site" description="Proton acceptor; for dehydratase activity" evidence="1">
    <location>
        <position position="576"/>
    </location>
</feature>
<feature type="domain" description="PKS/mFAS DH" evidence="2">
    <location>
        <begin position="538"/>
        <end position="833"/>
    </location>
</feature>
<reference evidence="3" key="1">
    <citation type="submission" date="2020-01" db="EMBL/GenBank/DDBJ databases">
        <authorList>
            <person name="Meier V. D."/>
            <person name="Meier V D."/>
        </authorList>
    </citation>
    <scope>NUCLEOTIDE SEQUENCE</scope>
    <source>
        <strain evidence="3">HLG_WM_MAG_10</strain>
    </source>
</reference>
<dbReference type="Gene3D" id="3.40.50.720">
    <property type="entry name" value="NAD(P)-binding Rossmann-like Domain"/>
    <property type="match status" value="1"/>
</dbReference>
<dbReference type="PROSITE" id="PS52019">
    <property type="entry name" value="PKS_MFAS_DH"/>
    <property type="match status" value="1"/>
</dbReference>
<dbReference type="Pfam" id="PF14765">
    <property type="entry name" value="PS-DH"/>
    <property type="match status" value="1"/>
</dbReference>
<dbReference type="CDD" id="cd08953">
    <property type="entry name" value="KR_2_SDR_x"/>
    <property type="match status" value="1"/>
</dbReference>
<name>A0A6S6RXZ3_9BACT</name>
<dbReference type="InterPro" id="IPR013968">
    <property type="entry name" value="PKS_KR"/>
</dbReference>
<protein>
    <submittedName>
        <fullName evidence="3">Omega-3 polyunsaturated fatty acid synthase subunit, PfaA</fullName>
    </submittedName>
</protein>
<dbReference type="PANTHER" id="PTHR43074">
    <property type="entry name" value="OMEGA-3 POLYUNSATURATED FATTY ACID SYNTHASE PFAB-RELATED"/>
    <property type="match status" value="1"/>
</dbReference>
<feature type="active site" description="Proton donor; for dehydratase activity" evidence="1">
    <location>
        <position position="750"/>
    </location>
</feature>
<dbReference type="InterPro" id="IPR057326">
    <property type="entry name" value="KR_dom"/>
</dbReference>